<dbReference type="GO" id="GO:0071897">
    <property type="term" value="P:DNA biosynthetic process"/>
    <property type="evidence" value="ECO:0007669"/>
    <property type="project" value="UniProtKB-ARBA"/>
</dbReference>
<feature type="region of interest" description="Disordered" evidence="2">
    <location>
        <begin position="431"/>
        <end position="460"/>
    </location>
</feature>
<feature type="compositionally biased region" description="Basic residues" evidence="2">
    <location>
        <begin position="366"/>
        <end position="375"/>
    </location>
</feature>
<keyword evidence="3" id="KW-0812">Transmembrane</keyword>
<feature type="compositionally biased region" description="Polar residues" evidence="2">
    <location>
        <begin position="259"/>
        <end position="278"/>
    </location>
</feature>
<organism evidence="5 6">
    <name type="scientific">Caerostris darwini</name>
    <dbReference type="NCBI Taxonomy" id="1538125"/>
    <lineage>
        <taxon>Eukaryota</taxon>
        <taxon>Metazoa</taxon>
        <taxon>Ecdysozoa</taxon>
        <taxon>Arthropoda</taxon>
        <taxon>Chelicerata</taxon>
        <taxon>Arachnida</taxon>
        <taxon>Araneae</taxon>
        <taxon>Araneomorphae</taxon>
        <taxon>Entelegynae</taxon>
        <taxon>Araneoidea</taxon>
        <taxon>Araneidae</taxon>
        <taxon>Caerostris</taxon>
    </lineage>
</organism>
<dbReference type="PANTHER" id="PTHR19446">
    <property type="entry name" value="REVERSE TRANSCRIPTASES"/>
    <property type="match status" value="1"/>
</dbReference>
<keyword evidence="1" id="KW-0862">Zinc</keyword>
<dbReference type="PROSITE" id="PS50157">
    <property type="entry name" value="ZINC_FINGER_C2H2_2"/>
    <property type="match status" value="2"/>
</dbReference>
<dbReference type="SUPFAM" id="SSF56672">
    <property type="entry name" value="DNA/RNA polymerases"/>
    <property type="match status" value="1"/>
</dbReference>
<keyword evidence="1" id="KW-0479">Metal-binding</keyword>
<feature type="region of interest" description="Disordered" evidence="2">
    <location>
        <begin position="179"/>
        <end position="208"/>
    </location>
</feature>
<dbReference type="PROSITE" id="PS00028">
    <property type="entry name" value="ZINC_FINGER_C2H2_1"/>
    <property type="match status" value="3"/>
</dbReference>
<evidence type="ECO:0000259" key="4">
    <source>
        <dbReference type="PROSITE" id="PS50157"/>
    </source>
</evidence>
<dbReference type="Proteomes" id="UP001054837">
    <property type="component" value="Unassembled WGS sequence"/>
</dbReference>
<proteinExistence type="predicted"/>
<dbReference type="SMART" id="SM00355">
    <property type="entry name" value="ZnF_C2H2"/>
    <property type="match status" value="5"/>
</dbReference>
<feature type="domain" description="C2H2-type" evidence="4">
    <location>
        <begin position="313"/>
        <end position="340"/>
    </location>
</feature>
<evidence type="ECO:0000313" key="5">
    <source>
        <dbReference type="EMBL" id="GIX97741.1"/>
    </source>
</evidence>
<keyword evidence="3" id="KW-1133">Transmembrane helix</keyword>
<protein>
    <submittedName>
        <fullName evidence="5">Retrovirus-related Pol polyprotein from type-1 retrotransposable element R2</fullName>
    </submittedName>
</protein>
<dbReference type="InterPro" id="IPR013087">
    <property type="entry name" value="Znf_C2H2_type"/>
</dbReference>
<feature type="compositionally biased region" description="Polar residues" evidence="2">
    <location>
        <begin position="445"/>
        <end position="460"/>
    </location>
</feature>
<accession>A0AAV4PKZ2</accession>
<dbReference type="GO" id="GO:0008270">
    <property type="term" value="F:zinc ion binding"/>
    <property type="evidence" value="ECO:0007669"/>
    <property type="project" value="UniProtKB-KW"/>
</dbReference>
<dbReference type="InterPro" id="IPR000477">
    <property type="entry name" value="RT_dom"/>
</dbReference>
<keyword evidence="1" id="KW-0863">Zinc-finger</keyword>
<feature type="region of interest" description="Disordered" evidence="2">
    <location>
        <begin position="71"/>
        <end position="91"/>
    </location>
</feature>
<feature type="domain" description="C2H2-type" evidence="4">
    <location>
        <begin position="554"/>
        <end position="581"/>
    </location>
</feature>
<feature type="region of interest" description="Disordered" evidence="2">
    <location>
        <begin position="223"/>
        <end position="280"/>
    </location>
</feature>
<evidence type="ECO:0000313" key="6">
    <source>
        <dbReference type="Proteomes" id="UP001054837"/>
    </source>
</evidence>
<name>A0AAV4PKZ2_9ARAC</name>
<feature type="compositionally biased region" description="Pro residues" evidence="2">
    <location>
        <begin position="78"/>
        <end position="87"/>
    </location>
</feature>
<dbReference type="AlphaFoldDB" id="A0AAV4PKZ2"/>
<feature type="compositionally biased region" description="Low complexity" evidence="2">
    <location>
        <begin position="242"/>
        <end position="258"/>
    </location>
</feature>
<reference evidence="5 6" key="1">
    <citation type="submission" date="2021-06" db="EMBL/GenBank/DDBJ databases">
        <title>Caerostris darwini draft genome.</title>
        <authorList>
            <person name="Kono N."/>
            <person name="Arakawa K."/>
        </authorList>
    </citation>
    <scope>NUCLEOTIDE SEQUENCE [LARGE SCALE GENOMIC DNA]</scope>
</reference>
<comment type="caution">
    <text evidence="5">The sequence shown here is derived from an EMBL/GenBank/DDBJ whole genome shotgun (WGS) entry which is preliminary data.</text>
</comment>
<evidence type="ECO:0000256" key="3">
    <source>
        <dbReference type="SAM" id="Phobius"/>
    </source>
</evidence>
<evidence type="ECO:0000256" key="2">
    <source>
        <dbReference type="SAM" id="MobiDB-lite"/>
    </source>
</evidence>
<dbReference type="Pfam" id="PF00078">
    <property type="entry name" value="RVT_1"/>
    <property type="match status" value="1"/>
</dbReference>
<keyword evidence="6" id="KW-1185">Reference proteome</keyword>
<feature type="transmembrane region" description="Helical" evidence="3">
    <location>
        <begin position="7"/>
        <end position="28"/>
    </location>
</feature>
<gene>
    <name evidence="5" type="ORF">CDAR_68591</name>
</gene>
<keyword evidence="3" id="KW-0472">Membrane</keyword>
<sequence>MITLHKYFHTFVSIIIFFHLLKLIVYIIPAASRTFFQDEDAIDPIQLCLSPRGILFDELSPPAPSSTFFEAEELVSGPPHPGSPSPPQRLDASPDCSIHVVDAPQTAEVDLYPSDTEVKDLFSEHSSSPRFDFLKLACLPCHRKFFSAGGLENHMFAVHDVLVQSASDTHVPADNCTLKVQSSRKSSPPELLSFGPMTGPPKRPPFSSIAPAKTWASVVAKSAVSSSQPGSGRRVDFASSVSTTPRRPVCSRPSRPSVASQPSQQVKNTSSRQATSSMKHPKISFSALATSPDDVSHVVLLPQKGNKKKRKLIPCPRCDFTFRTLTSRDEHLTVHSLEDEFNRLHGIVNNASLADFDDFVLPKSPRPKSLLKKARPAADQESASTSSARRNHPLAPASAASTSLACAVCDKRGFPSRKALRYHLFRLHGQPMQKTSKHSQSTTSFHAQDSTSPVSANSTTPSVVRQDATLELSFPINGKIACPEIGCSASFVSGVWNTMKGSLIKHLRFVHRISIAVCQFKCDICHLDITGKPREHPCFAELGNPLVLEVQQSLVCSLCPASFSSTLGLQNHEKSHLKTEAMSHLPALVLPPSRRRKRAKKVRAVASPSSDVDHQQITDVTQVLAPPPDDDQVVDSIPPSPEHEGEPLHHFVRMIDEMLECEPSADGVELLSETFSQIVVEAKNIVLPNSPQASSSSFQAVNVDDPQQIQKLYRRNRRRAIREIRGAQGERCAIPPSIIEEHFSSIWQESSSAESFYSTLHPDRDEVLGTLLSVSEVVSAFKTCENTAPGPDRLTYNHWRSLDPRALLLTKLFNWCIHLRTIPRSWRESTTILLPKSGDASCPSNWRPIALSCTAYKLFMKCLTARLQNWCTKHEVLSPAQKGFTPFDGVMEHNFVLQRRMEKARASRSNLCLAFLDISNAFGSLPHSAIRDCLAAIGVGQTFLDLVVEAYSHCTTSILTNDACTASIPIKCGVKQGCPLSGLIFNLCIDPVIRAIQGMLPNTSFWRLRMTWCFWRTLRPNFKPTSIMSSIPSPSLLCS</sequence>
<dbReference type="CDD" id="cd01650">
    <property type="entry name" value="RT_nLTR_like"/>
    <property type="match status" value="1"/>
</dbReference>
<evidence type="ECO:0000256" key="1">
    <source>
        <dbReference type="PROSITE-ProRule" id="PRU00042"/>
    </source>
</evidence>
<dbReference type="InterPro" id="IPR043502">
    <property type="entry name" value="DNA/RNA_pol_sf"/>
</dbReference>
<dbReference type="EMBL" id="BPLQ01003067">
    <property type="protein sequence ID" value="GIX97741.1"/>
    <property type="molecule type" value="Genomic_DNA"/>
</dbReference>
<feature type="region of interest" description="Disordered" evidence="2">
    <location>
        <begin position="366"/>
        <end position="396"/>
    </location>
</feature>